<organism evidence="2 3">
    <name type="scientific">Allosphingosinicella indica</name>
    <dbReference type="NCBI Taxonomy" id="941907"/>
    <lineage>
        <taxon>Bacteria</taxon>
        <taxon>Pseudomonadati</taxon>
        <taxon>Pseudomonadota</taxon>
        <taxon>Alphaproteobacteria</taxon>
        <taxon>Sphingomonadales</taxon>
        <taxon>Sphingomonadaceae</taxon>
        <taxon>Allosphingosinicella</taxon>
    </lineage>
</organism>
<dbReference type="RefSeq" id="WP_157123781.1">
    <property type="nucleotide sequence ID" value="NZ_LT840185.1"/>
</dbReference>
<protein>
    <submittedName>
        <fullName evidence="2">Uncharacterized protein</fullName>
    </submittedName>
</protein>
<keyword evidence="1" id="KW-1133">Transmembrane helix</keyword>
<keyword evidence="1" id="KW-0472">Membrane</keyword>
<dbReference type="Proteomes" id="UP000192934">
    <property type="component" value="Chromosome I"/>
</dbReference>
<gene>
    <name evidence="2" type="ORF">SAMN06295910_1927</name>
</gene>
<evidence type="ECO:0000256" key="1">
    <source>
        <dbReference type="SAM" id="Phobius"/>
    </source>
</evidence>
<dbReference type="AlphaFoldDB" id="A0A1X7GKF7"/>
<keyword evidence="3" id="KW-1185">Reference proteome</keyword>
<dbReference type="STRING" id="941907.SAMN06295910_1927"/>
<reference evidence="3" key="1">
    <citation type="submission" date="2017-04" db="EMBL/GenBank/DDBJ databases">
        <authorList>
            <person name="Varghese N."/>
            <person name="Submissions S."/>
        </authorList>
    </citation>
    <scope>NUCLEOTIDE SEQUENCE [LARGE SCALE GENOMIC DNA]</scope>
    <source>
        <strain evidence="3">Dd16</strain>
    </source>
</reference>
<feature type="transmembrane region" description="Helical" evidence="1">
    <location>
        <begin position="30"/>
        <end position="53"/>
    </location>
</feature>
<name>A0A1X7GKF7_9SPHN</name>
<proteinExistence type="predicted"/>
<accession>A0A1X7GKF7</accession>
<dbReference type="EMBL" id="LT840185">
    <property type="protein sequence ID" value="SMF70682.1"/>
    <property type="molecule type" value="Genomic_DNA"/>
</dbReference>
<evidence type="ECO:0000313" key="2">
    <source>
        <dbReference type="EMBL" id="SMF70682.1"/>
    </source>
</evidence>
<keyword evidence="1" id="KW-0812">Transmembrane</keyword>
<sequence>MSAILQALRGQAPCACDACRAAADTLSRNAAIGAALFGLAAIVLPECIAIVAAGR</sequence>
<evidence type="ECO:0000313" key="3">
    <source>
        <dbReference type="Proteomes" id="UP000192934"/>
    </source>
</evidence>